<dbReference type="OrthoDB" id="3224080at2759"/>
<proteinExistence type="predicted"/>
<evidence type="ECO:0000313" key="2">
    <source>
        <dbReference type="Proteomes" id="UP000054279"/>
    </source>
</evidence>
<dbReference type="EMBL" id="KN837387">
    <property type="protein sequence ID" value="KIJ26034.1"/>
    <property type="molecule type" value="Genomic_DNA"/>
</dbReference>
<sequence>MVCEDIEQALEELDKKHAYLQRETFAKRCSHVCSYWRAIALGTARLWTNIICFQDLSPYERLGGLVMRSKEAPLKLAIRMVPPTLGHSEDSPMEVYPDNPLQESTEALWNNGEPGPFVVLILLDILLPHIYRWRVFDLEADRFYHCISALSGAEKFPAIMMLETLSLKCQKPEDYDPSTFPPSDFRDDFTQMDVFLNGLPWLKNLTLWGAHLS</sequence>
<name>A0A0C9TW52_SPHS4</name>
<dbReference type="HOGENOM" id="CLU_1295133_0_0_1"/>
<protein>
    <recommendedName>
        <fullName evidence="3">F-box domain-containing protein</fullName>
    </recommendedName>
</protein>
<evidence type="ECO:0000313" key="1">
    <source>
        <dbReference type="EMBL" id="KIJ26034.1"/>
    </source>
</evidence>
<dbReference type="Proteomes" id="UP000054279">
    <property type="component" value="Unassembled WGS sequence"/>
</dbReference>
<accession>A0A0C9TW52</accession>
<organism evidence="1 2">
    <name type="scientific">Sphaerobolus stellatus (strain SS14)</name>
    <dbReference type="NCBI Taxonomy" id="990650"/>
    <lineage>
        <taxon>Eukaryota</taxon>
        <taxon>Fungi</taxon>
        <taxon>Dikarya</taxon>
        <taxon>Basidiomycota</taxon>
        <taxon>Agaricomycotina</taxon>
        <taxon>Agaricomycetes</taxon>
        <taxon>Phallomycetidae</taxon>
        <taxon>Geastrales</taxon>
        <taxon>Sphaerobolaceae</taxon>
        <taxon>Sphaerobolus</taxon>
    </lineage>
</organism>
<dbReference type="AlphaFoldDB" id="A0A0C9TW52"/>
<keyword evidence="2" id="KW-1185">Reference proteome</keyword>
<gene>
    <name evidence="1" type="ORF">M422DRAFT_55704</name>
</gene>
<evidence type="ECO:0008006" key="3">
    <source>
        <dbReference type="Google" id="ProtNLM"/>
    </source>
</evidence>
<reference evidence="1 2" key="1">
    <citation type="submission" date="2014-06" db="EMBL/GenBank/DDBJ databases">
        <title>Evolutionary Origins and Diversification of the Mycorrhizal Mutualists.</title>
        <authorList>
            <consortium name="DOE Joint Genome Institute"/>
            <consortium name="Mycorrhizal Genomics Consortium"/>
            <person name="Kohler A."/>
            <person name="Kuo A."/>
            <person name="Nagy L.G."/>
            <person name="Floudas D."/>
            <person name="Copeland A."/>
            <person name="Barry K.W."/>
            <person name="Cichocki N."/>
            <person name="Veneault-Fourrey C."/>
            <person name="LaButti K."/>
            <person name="Lindquist E.A."/>
            <person name="Lipzen A."/>
            <person name="Lundell T."/>
            <person name="Morin E."/>
            <person name="Murat C."/>
            <person name="Riley R."/>
            <person name="Ohm R."/>
            <person name="Sun H."/>
            <person name="Tunlid A."/>
            <person name="Henrissat B."/>
            <person name="Grigoriev I.V."/>
            <person name="Hibbett D.S."/>
            <person name="Martin F."/>
        </authorList>
    </citation>
    <scope>NUCLEOTIDE SEQUENCE [LARGE SCALE GENOMIC DNA]</scope>
    <source>
        <strain evidence="1 2">SS14</strain>
    </source>
</reference>